<dbReference type="EMBL" id="CP032328">
    <property type="protein sequence ID" value="QCO00504.1"/>
    <property type="molecule type" value="Genomic_DNA"/>
</dbReference>
<dbReference type="AlphaFoldDB" id="A0A4D8PPT5"/>
<keyword evidence="1" id="KW-0614">Plasmid</keyword>
<dbReference type="RefSeq" id="WP_137119198.1">
    <property type="nucleotide sequence ID" value="NZ_CP032328.1"/>
</dbReference>
<reference evidence="1 2" key="1">
    <citation type="submission" date="2018-09" db="EMBL/GenBank/DDBJ databases">
        <title>Whole genome based analysis of evolution and adaptive divergence in Indian and Brazilian strains of Azospirillum brasilense.</title>
        <authorList>
            <person name="Singh C."/>
            <person name="Tripathi A.K."/>
        </authorList>
    </citation>
    <scope>NUCLEOTIDE SEQUENCE [LARGE SCALE GENOMIC DNA]</scope>
    <source>
        <strain evidence="1 2">MTCC4035</strain>
        <plasmid evidence="1 2">p7</plasmid>
    </source>
</reference>
<protein>
    <submittedName>
        <fullName evidence="1">Uncharacterized protein</fullName>
    </submittedName>
</protein>
<dbReference type="Proteomes" id="UP000298595">
    <property type="component" value="Plasmid p7"/>
</dbReference>
<name>A0A4D8PPT5_9PROT</name>
<evidence type="ECO:0000313" key="2">
    <source>
        <dbReference type="Proteomes" id="UP000298595"/>
    </source>
</evidence>
<gene>
    <name evidence="1" type="ORF">D3093_35245</name>
</gene>
<sequence>MLQLVAVNGHRLERPVCYRRHVASADPAARLADATRRTFATVAAFTPDPGLAAWWLAAGQVWADFFLTTERRH</sequence>
<proteinExistence type="predicted"/>
<dbReference type="KEGG" id="aare:D3093_35245"/>
<accession>A0A4D8PPT5</accession>
<geneLocation type="plasmid" evidence="1 2">
    <name>p7</name>
</geneLocation>
<evidence type="ECO:0000313" key="1">
    <source>
        <dbReference type="EMBL" id="QCO00504.1"/>
    </source>
</evidence>
<organism evidence="1 2">
    <name type="scientific">Azospirillum argentinense</name>
    <dbReference type="NCBI Taxonomy" id="2970906"/>
    <lineage>
        <taxon>Bacteria</taxon>
        <taxon>Pseudomonadati</taxon>
        <taxon>Pseudomonadota</taxon>
        <taxon>Alphaproteobacteria</taxon>
        <taxon>Rhodospirillales</taxon>
        <taxon>Azospirillaceae</taxon>
        <taxon>Azospirillum</taxon>
    </lineage>
</organism>